<dbReference type="HOGENOM" id="CLU_034346_1_0_6"/>
<evidence type="ECO:0000313" key="6">
    <source>
        <dbReference type="Proteomes" id="UP000032266"/>
    </source>
</evidence>
<name>A0A0C5VN29_9GAMM</name>
<dbReference type="InterPro" id="IPR029062">
    <property type="entry name" value="Class_I_gatase-like"/>
</dbReference>
<dbReference type="PANTHER" id="PTHR30237">
    <property type="entry name" value="MURAMOYLTETRAPEPTIDE CARBOXYPEPTIDASE"/>
    <property type="match status" value="1"/>
</dbReference>
<dbReference type="InterPro" id="IPR003507">
    <property type="entry name" value="S66_fam"/>
</dbReference>
<feature type="domain" description="LD-carboxypeptidase C-terminal" evidence="4">
    <location>
        <begin position="221"/>
        <end position="343"/>
    </location>
</feature>
<dbReference type="CDD" id="cd07062">
    <property type="entry name" value="Peptidase_S66_mccF_like"/>
    <property type="match status" value="1"/>
</dbReference>
<organism evidence="5 6">
    <name type="scientific">Gynuella sunshinyii YC6258</name>
    <dbReference type="NCBI Taxonomy" id="1445510"/>
    <lineage>
        <taxon>Bacteria</taxon>
        <taxon>Pseudomonadati</taxon>
        <taxon>Pseudomonadota</taxon>
        <taxon>Gammaproteobacteria</taxon>
        <taxon>Oceanospirillales</taxon>
        <taxon>Saccharospirillaceae</taxon>
        <taxon>Gynuella</taxon>
    </lineage>
</organism>
<dbReference type="Pfam" id="PF17676">
    <property type="entry name" value="Peptidase_S66C"/>
    <property type="match status" value="1"/>
</dbReference>
<dbReference type="PANTHER" id="PTHR30237:SF4">
    <property type="entry name" value="LD-CARBOXYPEPTIDASE C-TERMINAL DOMAIN-CONTAINING PROTEIN"/>
    <property type="match status" value="1"/>
</dbReference>
<evidence type="ECO:0000259" key="4">
    <source>
        <dbReference type="Pfam" id="PF17676"/>
    </source>
</evidence>
<evidence type="ECO:0000313" key="5">
    <source>
        <dbReference type="EMBL" id="AJQ96127.1"/>
    </source>
</evidence>
<evidence type="ECO:0000256" key="2">
    <source>
        <dbReference type="ARBA" id="ARBA00022801"/>
    </source>
</evidence>
<reference evidence="5 6" key="1">
    <citation type="submission" date="2014-01" db="EMBL/GenBank/DDBJ databases">
        <title>Full genme sequencing of cellulolytic bacterium Gynuella sunshinyii YC6258T gen. nov., sp. nov.</title>
        <authorList>
            <person name="Khan H."/>
            <person name="Chung E.J."/>
            <person name="Chung Y.R."/>
        </authorList>
    </citation>
    <scope>NUCLEOTIDE SEQUENCE [LARGE SCALE GENOMIC DNA]</scope>
    <source>
        <strain evidence="5 6">YC6258</strain>
    </source>
</reference>
<dbReference type="Proteomes" id="UP000032266">
    <property type="component" value="Chromosome"/>
</dbReference>
<protein>
    <submittedName>
        <fullName evidence="5">Uncharacterized protein, microcin C7 resistance protein MccF-like protein</fullName>
    </submittedName>
</protein>
<dbReference type="InterPro" id="IPR040921">
    <property type="entry name" value="Peptidase_S66C"/>
</dbReference>
<keyword evidence="2" id="KW-0378">Hydrolase</keyword>
<keyword evidence="6" id="KW-1185">Reference proteome</keyword>
<evidence type="ECO:0000259" key="3">
    <source>
        <dbReference type="Pfam" id="PF02016"/>
    </source>
</evidence>
<sequence length="360" mass="40181">MLLYINFPVPVLGYNMQKPKALQKGNTIAVLSPSWGGPSLFPHIYQQGLSNIRALGFNVVEFPTATTDATTLYLDPKLRARDINDAFANTSVDGIISTIGGEDSVRILPYIDTDIVRNNPKFFMGYSDTTTLTSYFNQLGLVSFNGPAVMAGFSQLNAFSEAYRNYLTGVLFNSPEAWEMPVFEEYHTGYPSWSDVANTGKVKEAEINHGPRFLQGSGVCSGRLFGGCVEVLEMMKGTRFWPDEDFWNGKVLFLETSEDKPPVGQIRHWLRNYGMLGVFERINGVLVGRPNSYSDAEKDALDETLTMVISREFGRSDLPVVSRLDFGHTDPQLVMPLGIECQIDCDRRQLRLMESAFSDA</sequence>
<feature type="domain" description="LD-carboxypeptidase N-terminal" evidence="3">
    <location>
        <begin position="28"/>
        <end position="146"/>
    </location>
</feature>
<dbReference type="SUPFAM" id="SSF141986">
    <property type="entry name" value="LD-carboxypeptidase A C-terminal domain-like"/>
    <property type="match status" value="1"/>
</dbReference>
<dbReference type="PIRSF" id="PIRSF028757">
    <property type="entry name" value="LD-carboxypeptidase"/>
    <property type="match status" value="1"/>
</dbReference>
<accession>A0A0C5VN29</accession>
<dbReference type="InterPro" id="IPR027461">
    <property type="entry name" value="Carboxypeptidase_A_C_sf"/>
</dbReference>
<gene>
    <name evidence="5" type="ORF">YC6258_04091</name>
</gene>
<dbReference type="SUPFAM" id="SSF52317">
    <property type="entry name" value="Class I glutamine amidotransferase-like"/>
    <property type="match status" value="1"/>
</dbReference>
<dbReference type="InterPro" id="IPR040449">
    <property type="entry name" value="Peptidase_S66_N"/>
</dbReference>
<comment type="similarity">
    <text evidence="1">Belongs to the peptidase S66 family.</text>
</comment>
<dbReference type="EMBL" id="CP007142">
    <property type="protein sequence ID" value="AJQ96127.1"/>
    <property type="molecule type" value="Genomic_DNA"/>
</dbReference>
<dbReference type="InterPro" id="IPR027478">
    <property type="entry name" value="LdcA_N"/>
</dbReference>
<proteinExistence type="inferred from homology"/>
<dbReference type="Gene3D" id="3.40.50.10740">
    <property type="entry name" value="Class I glutamine amidotransferase-like"/>
    <property type="match status" value="1"/>
</dbReference>
<dbReference type="STRING" id="1445510.YC6258_04091"/>
<dbReference type="Gene3D" id="3.50.30.60">
    <property type="entry name" value="LD-carboxypeptidase A C-terminal domain-like"/>
    <property type="match status" value="1"/>
</dbReference>
<dbReference type="GO" id="GO:0016787">
    <property type="term" value="F:hydrolase activity"/>
    <property type="evidence" value="ECO:0007669"/>
    <property type="project" value="UniProtKB-KW"/>
</dbReference>
<evidence type="ECO:0000256" key="1">
    <source>
        <dbReference type="ARBA" id="ARBA00010233"/>
    </source>
</evidence>
<dbReference type="Pfam" id="PF02016">
    <property type="entry name" value="Peptidase_S66"/>
    <property type="match status" value="1"/>
</dbReference>
<dbReference type="PATRIC" id="fig|1445510.3.peg.4063"/>
<dbReference type="AlphaFoldDB" id="A0A0C5VN29"/>
<dbReference type="KEGG" id="gsn:YC6258_04091"/>